<sequence>MMKQPLTSSRNYERPVEIDPHSHHNTPCGRPCVEGGCKFEGCGRGDEGSAECDGGLCEFVSCTGGGCHGGGCTFITSSSSTCHGGGCKHIDPEDTLKDNYCEGGGCTLNGVLMPRTLVGTLSV</sequence>
<name>A0A9W7APX1_9STRA</name>
<feature type="compositionally biased region" description="Basic and acidic residues" evidence="1">
    <location>
        <begin position="11"/>
        <end position="22"/>
    </location>
</feature>
<accession>A0A9W7APX1</accession>
<gene>
    <name evidence="2" type="ORF">TrST_g791</name>
</gene>
<keyword evidence="3" id="KW-1185">Reference proteome</keyword>
<protein>
    <submittedName>
        <fullName evidence="2">Uncharacterized protein</fullName>
    </submittedName>
</protein>
<dbReference type="Proteomes" id="UP001165085">
    <property type="component" value="Unassembled WGS sequence"/>
</dbReference>
<dbReference type="EMBL" id="BRXY01000154">
    <property type="protein sequence ID" value="GMH72234.1"/>
    <property type="molecule type" value="Genomic_DNA"/>
</dbReference>
<feature type="region of interest" description="Disordered" evidence="1">
    <location>
        <begin position="1"/>
        <end position="28"/>
    </location>
</feature>
<dbReference type="AlphaFoldDB" id="A0A9W7APX1"/>
<evidence type="ECO:0000256" key="1">
    <source>
        <dbReference type="SAM" id="MobiDB-lite"/>
    </source>
</evidence>
<evidence type="ECO:0000313" key="3">
    <source>
        <dbReference type="Proteomes" id="UP001165085"/>
    </source>
</evidence>
<feature type="compositionally biased region" description="Polar residues" evidence="1">
    <location>
        <begin position="1"/>
        <end position="10"/>
    </location>
</feature>
<organism evidence="2 3">
    <name type="scientific">Triparma strigata</name>
    <dbReference type="NCBI Taxonomy" id="1606541"/>
    <lineage>
        <taxon>Eukaryota</taxon>
        <taxon>Sar</taxon>
        <taxon>Stramenopiles</taxon>
        <taxon>Ochrophyta</taxon>
        <taxon>Bolidophyceae</taxon>
        <taxon>Parmales</taxon>
        <taxon>Triparmaceae</taxon>
        <taxon>Triparma</taxon>
    </lineage>
</organism>
<comment type="caution">
    <text evidence="2">The sequence shown here is derived from an EMBL/GenBank/DDBJ whole genome shotgun (WGS) entry which is preliminary data.</text>
</comment>
<proteinExistence type="predicted"/>
<evidence type="ECO:0000313" key="2">
    <source>
        <dbReference type="EMBL" id="GMH72234.1"/>
    </source>
</evidence>
<reference evidence="3" key="1">
    <citation type="journal article" date="2023" name="Commun. Biol.">
        <title>Genome analysis of Parmales, the sister group of diatoms, reveals the evolutionary specialization of diatoms from phago-mixotrophs to photoautotrophs.</title>
        <authorList>
            <person name="Ban H."/>
            <person name="Sato S."/>
            <person name="Yoshikawa S."/>
            <person name="Yamada K."/>
            <person name="Nakamura Y."/>
            <person name="Ichinomiya M."/>
            <person name="Sato N."/>
            <person name="Blanc-Mathieu R."/>
            <person name="Endo H."/>
            <person name="Kuwata A."/>
            <person name="Ogata H."/>
        </authorList>
    </citation>
    <scope>NUCLEOTIDE SEQUENCE [LARGE SCALE GENOMIC DNA]</scope>
    <source>
        <strain evidence="3">NIES 3701</strain>
    </source>
</reference>
<dbReference type="OrthoDB" id="73103at2759"/>